<feature type="binding site" evidence="9 12">
    <location>
        <begin position="152"/>
        <end position="153"/>
    </location>
    <ligand>
        <name>substrate</name>
    </ligand>
</feature>
<evidence type="ECO:0000256" key="10">
    <source>
        <dbReference type="NCBIfam" id="TIGR01307"/>
    </source>
</evidence>
<evidence type="ECO:0000256" key="3">
    <source>
        <dbReference type="ARBA" id="ARBA00004798"/>
    </source>
</evidence>
<organism evidence="16 17">
    <name type="scientific">Elusimicrobium minutum (strain Pei191)</name>
    <dbReference type="NCBI Taxonomy" id="445932"/>
    <lineage>
        <taxon>Bacteria</taxon>
        <taxon>Pseudomonadati</taxon>
        <taxon>Elusimicrobiota</taxon>
        <taxon>Elusimicrobia</taxon>
        <taxon>Elusimicrobiales</taxon>
        <taxon>Elusimicrobiaceae</taxon>
        <taxon>Elusimicrobium</taxon>
    </lineage>
</organism>
<proteinExistence type="inferred from homology"/>
<dbReference type="SUPFAM" id="SSF64158">
    <property type="entry name" value="2,3-Bisphosphoglycerate-independent phosphoglycerate mutase, substrate-binding domain"/>
    <property type="match status" value="1"/>
</dbReference>
<dbReference type="InterPro" id="IPR011258">
    <property type="entry name" value="BPG-indep_PGM_N"/>
</dbReference>
<evidence type="ECO:0000259" key="15">
    <source>
        <dbReference type="Pfam" id="PF06415"/>
    </source>
</evidence>
<dbReference type="InterPro" id="IPR005995">
    <property type="entry name" value="Pgm_bpd_ind"/>
</dbReference>
<dbReference type="HOGENOM" id="CLU_026099_2_0_0"/>
<comment type="function">
    <text evidence="2 9">Catalyzes the interconversion of 2-phosphoglycerate and 3-phosphoglycerate.</text>
</comment>
<dbReference type="InterPro" id="IPR036646">
    <property type="entry name" value="PGAM_B_sf"/>
</dbReference>
<dbReference type="KEGG" id="emi:Emin_1340"/>
<comment type="cofactor">
    <cofactor evidence="9">
        <name>Mn(2+)</name>
        <dbReference type="ChEBI" id="CHEBI:29035"/>
    </cofactor>
    <text evidence="9">Binds 2 manganese ions per subunit.</text>
</comment>
<keyword evidence="6 9" id="KW-0324">Glycolysis</keyword>
<evidence type="ECO:0000256" key="13">
    <source>
        <dbReference type="PIRSR" id="PIRSR001492-3"/>
    </source>
</evidence>
<dbReference type="EMBL" id="CP001055">
    <property type="protein sequence ID" value="ACC98890.1"/>
    <property type="molecule type" value="Genomic_DNA"/>
</dbReference>
<evidence type="ECO:0000313" key="17">
    <source>
        <dbReference type="Proteomes" id="UP000001029"/>
    </source>
</evidence>
<dbReference type="InterPro" id="IPR017850">
    <property type="entry name" value="Alkaline_phosphatase_core_sf"/>
</dbReference>
<keyword evidence="7 9" id="KW-0464">Manganese</keyword>
<feature type="binding site" evidence="9 12">
    <location>
        <position position="184"/>
    </location>
    <ligand>
        <name>substrate</name>
    </ligand>
</feature>
<feature type="binding site" evidence="9 13">
    <location>
        <position position="11"/>
    </location>
    <ligand>
        <name>Mn(2+)</name>
        <dbReference type="ChEBI" id="CHEBI:29035"/>
        <label>2</label>
    </ligand>
</feature>
<feature type="binding site" evidence="9 12">
    <location>
        <position position="190"/>
    </location>
    <ligand>
        <name>substrate</name>
    </ligand>
</feature>
<comment type="subunit">
    <text evidence="9">Monomer.</text>
</comment>
<evidence type="ECO:0000256" key="9">
    <source>
        <dbReference type="HAMAP-Rule" id="MF_01038"/>
    </source>
</evidence>
<feature type="binding site" evidence="9 13">
    <location>
        <position position="406"/>
    </location>
    <ligand>
        <name>Mn(2+)</name>
        <dbReference type="ChEBI" id="CHEBI:29035"/>
        <label>1</label>
    </ligand>
</feature>
<dbReference type="NCBIfam" id="TIGR01307">
    <property type="entry name" value="pgm_bpd_ind"/>
    <property type="match status" value="1"/>
</dbReference>
<feature type="binding site" evidence="9 13">
    <location>
        <position position="447"/>
    </location>
    <ligand>
        <name>Mn(2+)</name>
        <dbReference type="ChEBI" id="CHEBI:29035"/>
        <label>2</label>
    </ligand>
</feature>
<evidence type="ECO:0000256" key="8">
    <source>
        <dbReference type="ARBA" id="ARBA00023235"/>
    </source>
</evidence>
<protein>
    <recommendedName>
        <fullName evidence="9 10">2,3-bisphosphoglycerate-independent phosphoglycerate mutase</fullName>
        <shortName evidence="9">BPG-independent PGAM</shortName>
        <shortName evidence="9">Phosphoglyceromutase</shortName>
        <shortName evidence="9">iPGM</shortName>
        <ecNumber evidence="9 10">5.4.2.12</ecNumber>
    </recommendedName>
</protein>
<dbReference type="GO" id="GO:0006096">
    <property type="term" value="P:glycolytic process"/>
    <property type="evidence" value="ECO:0007669"/>
    <property type="project" value="UniProtKB-UniRule"/>
</dbReference>
<comment type="similarity">
    <text evidence="4 9">Belongs to the BPG-independent phosphoglycerate mutase family.</text>
</comment>
<evidence type="ECO:0000256" key="7">
    <source>
        <dbReference type="ARBA" id="ARBA00023211"/>
    </source>
</evidence>
<comment type="pathway">
    <text evidence="3 9">Carbohydrate degradation; glycolysis; pyruvate from D-glyceraldehyde 3-phosphate: step 3/5.</text>
</comment>
<dbReference type="SUPFAM" id="SSF53649">
    <property type="entry name" value="Alkaline phosphatase-like"/>
    <property type="match status" value="1"/>
</dbReference>
<dbReference type="CDD" id="cd16010">
    <property type="entry name" value="iPGM"/>
    <property type="match status" value="1"/>
</dbReference>
<comment type="catalytic activity">
    <reaction evidence="1 9">
        <text>(2R)-2-phosphoglycerate = (2R)-3-phosphoglycerate</text>
        <dbReference type="Rhea" id="RHEA:15901"/>
        <dbReference type="ChEBI" id="CHEBI:58272"/>
        <dbReference type="ChEBI" id="CHEBI:58289"/>
        <dbReference type="EC" id="5.4.2.12"/>
    </reaction>
</comment>
<evidence type="ECO:0000259" key="14">
    <source>
        <dbReference type="Pfam" id="PF01676"/>
    </source>
</evidence>
<feature type="domain" description="BPG-independent PGAM N-terminal" evidence="15">
    <location>
        <begin position="82"/>
        <end position="298"/>
    </location>
</feature>
<accession>B2KEE4</accession>
<dbReference type="AlphaFoldDB" id="B2KEE4"/>
<dbReference type="HAMAP" id="MF_01038">
    <property type="entry name" value="GpmI"/>
    <property type="match status" value="1"/>
</dbReference>
<evidence type="ECO:0000313" key="16">
    <source>
        <dbReference type="EMBL" id="ACC98890.1"/>
    </source>
</evidence>
<dbReference type="FunFam" id="3.40.1450.10:FF:000002">
    <property type="entry name" value="2,3-bisphosphoglycerate-independent phosphoglycerate mutase"/>
    <property type="match status" value="1"/>
</dbReference>
<dbReference type="STRING" id="445932.Emin_1340"/>
<evidence type="ECO:0000256" key="11">
    <source>
        <dbReference type="PIRSR" id="PIRSR001492-1"/>
    </source>
</evidence>
<dbReference type="UniPathway" id="UPA00109">
    <property type="reaction ID" value="UER00186"/>
</dbReference>
<keyword evidence="8 9" id="KW-0413">Isomerase</keyword>
<evidence type="ECO:0000256" key="2">
    <source>
        <dbReference type="ARBA" id="ARBA00002315"/>
    </source>
</evidence>
<evidence type="ECO:0000256" key="5">
    <source>
        <dbReference type="ARBA" id="ARBA00022723"/>
    </source>
</evidence>
<dbReference type="GO" id="GO:0030145">
    <property type="term" value="F:manganese ion binding"/>
    <property type="evidence" value="ECO:0007669"/>
    <property type="project" value="UniProtKB-UniRule"/>
</dbReference>
<feature type="binding site" evidence="9 13">
    <location>
        <position position="410"/>
    </location>
    <ligand>
        <name>Mn(2+)</name>
        <dbReference type="ChEBI" id="CHEBI:29035"/>
        <label>1</label>
    </ligand>
</feature>
<dbReference type="EC" id="5.4.2.12" evidence="9 10"/>
<evidence type="ECO:0000256" key="12">
    <source>
        <dbReference type="PIRSR" id="PIRSR001492-2"/>
    </source>
</evidence>
<feature type="active site" description="Phosphoserine intermediate" evidence="9 11">
    <location>
        <position position="61"/>
    </location>
</feature>
<dbReference type="Gene3D" id="3.40.1450.10">
    <property type="entry name" value="BPG-independent phosphoglycerate mutase, domain B"/>
    <property type="match status" value="1"/>
</dbReference>
<dbReference type="Proteomes" id="UP000001029">
    <property type="component" value="Chromosome"/>
</dbReference>
<feature type="binding site" evidence="9 12">
    <location>
        <position position="122"/>
    </location>
    <ligand>
        <name>substrate</name>
    </ligand>
</feature>
<dbReference type="GO" id="GO:0006007">
    <property type="term" value="P:glucose catabolic process"/>
    <property type="evidence" value="ECO:0007669"/>
    <property type="project" value="InterPro"/>
</dbReference>
<keyword evidence="17" id="KW-1185">Reference proteome</keyword>
<sequence>MKKKVMLVVRDGWGKREEVKYNAVRQAKTPNITSYLENYPSTFLEAAGVMVGLPAGYMGSSEVGHLNMGAGRIVVQELKRLKDTIEDGSLFNAKPFKACIDNAAQNNSALHLMGLVQDEGVHAHQDHLFAIIEHAAKKGVKTIYVHFFADGRDTPPRSSIGFVRELEAKIKEYGAGQIATVMGRYYAMDRSEDWNLTDKAYALITEGKAVRSAKSAEEAVQISYDTDKTPDGTEMTDEYVAPAVINGYKGAKDGDSVIFFNFRQDRAIQLTRAFIDADYPGKREKFVKVVFCGLTKYYDAFEFNALPSMTDGGSMNNLLGQVLADNGKTQLRIAETQKFKHVTSFFNGKLIKPFKGEDRIELKGRFDPATFAEHPEMEAYLVADETVKQINSDKYDFILVNFANCDMVGHTGNMKSVIKAVEVVDECTGKITKAALDKGYTVLITADHGNAETMWDVKTNMPKTAHTCSLVELIYVSKDAENIKLEELGCLGDIAPTILDILGVEQPKDMDRKSLVSK</sequence>
<feature type="binding site" evidence="9 13">
    <location>
        <position position="61"/>
    </location>
    <ligand>
        <name>Mn(2+)</name>
        <dbReference type="ChEBI" id="CHEBI:29035"/>
        <label>2</label>
    </ligand>
</feature>
<evidence type="ECO:0000256" key="1">
    <source>
        <dbReference type="ARBA" id="ARBA00000370"/>
    </source>
</evidence>
<keyword evidence="5 9" id="KW-0479">Metal-binding</keyword>
<dbReference type="PANTHER" id="PTHR31637:SF0">
    <property type="entry name" value="2,3-BISPHOSPHOGLYCERATE-INDEPENDENT PHOSPHOGLYCERATE MUTASE"/>
    <property type="match status" value="1"/>
</dbReference>
<gene>
    <name evidence="9" type="primary">gpmI</name>
    <name evidence="16" type="ordered locus">Emin_1340</name>
</gene>
<dbReference type="Gene3D" id="3.40.720.10">
    <property type="entry name" value="Alkaline Phosphatase, subunit A"/>
    <property type="match status" value="1"/>
</dbReference>
<feature type="binding site" evidence="9 13">
    <location>
        <position position="466"/>
    </location>
    <ligand>
        <name>Mn(2+)</name>
        <dbReference type="ChEBI" id="CHEBI:29035"/>
        <label>1</label>
    </ligand>
</feature>
<feature type="domain" description="Metalloenzyme" evidence="14">
    <location>
        <begin position="3"/>
        <end position="505"/>
    </location>
</feature>
<dbReference type="Pfam" id="PF01676">
    <property type="entry name" value="Metalloenzyme"/>
    <property type="match status" value="1"/>
</dbReference>
<evidence type="ECO:0000256" key="6">
    <source>
        <dbReference type="ARBA" id="ARBA00023152"/>
    </source>
</evidence>
<name>B2KEE4_ELUMP</name>
<dbReference type="RefSeq" id="WP_012415505.1">
    <property type="nucleotide sequence ID" value="NC_010644.1"/>
</dbReference>
<feature type="binding site" evidence="9 12">
    <location>
        <position position="338"/>
    </location>
    <ligand>
        <name>substrate</name>
    </ligand>
</feature>
<feature type="binding site" evidence="9 12">
    <location>
        <begin position="263"/>
        <end position="266"/>
    </location>
    <ligand>
        <name>substrate</name>
    </ligand>
</feature>
<dbReference type="InterPro" id="IPR006124">
    <property type="entry name" value="Metalloenzyme"/>
</dbReference>
<dbReference type="OrthoDB" id="9800863at2"/>
<dbReference type="GO" id="GO:0005737">
    <property type="term" value="C:cytoplasm"/>
    <property type="evidence" value="ECO:0007669"/>
    <property type="project" value="InterPro"/>
</dbReference>
<evidence type="ECO:0000256" key="4">
    <source>
        <dbReference type="ARBA" id="ARBA00008819"/>
    </source>
</evidence>
<dbReference type="GO" id="GO:0004619">
    <property type="term" value="F:phosphoglycerate mutase activity"/>
    <property type="evidence" value="ECO:0007669"/>
    <property type="project" value="UniProtKB-UniRule"/>
</dbReference>
<dbReference type="PIRSF" id="PIRSF001492">
    <property type="entry name" value="IPGAM"/>
    <property type="match status" value="1"/>
</dbReference>
<dbReference type="PANTHER" id="PTHR31637">
    <property type="entry name" value="2,3-BISPHOSPHOGLYCERATE-INDEPENDENT PHOSPHOGLYCERATE MUTASE"/>
    <property type="match status" value="1"/>
</dbReference>
<dbReference type="Pfam" id="PF06415">
    <property type="entry name" value="iPGM_N"/>
    <property type="match status" value="1"/>
</dbReference>
<reference evidence="16 17" key="1">
    <citation type="journal article" date="2009" name="Appl. Environ. Microbiol.">
        <title>Genomic analysis of 'Elusimicrobium minutum,' the first cultivated representative of the phylum 'Elusimicrobia' (formerly termite group 1).</title>
        <authorList>
            <person name="Herlemann D.P.R."/>
            <person name="Geissinger O."/>
            <person name="Ikeda-Ohtsubo W."/>
            <person name="Kunin V."/>
            <person name="Sun H."/>
            <person name="Lapidus A."/>
            <person name="Hugenholtz P."/>
            <person name="Brune A."/>
        </authorList>
    </citation>
    <scope>NUCLEOTIDE SEQUENCE [LARGE SCALE GENOMIC DNA]</scope>
    <source>
        <strain evidence="16 17">Pei191</strain>
    </source>
</reference>
<feature type="binding site" evidence="9 13">
    <location>
        <position position="448"/>
    </location>
    <ligand>
        <name>Mn(2+)</name>
        <dbReference type="ChEBI" id="CHEBI:29035"/>
        <label>2</label>
    </ligand>
</feature>